<evidence type="ECO:0000256" key="6">
    <source>
        <dbReference type="PROSITE-ProRule" id="PRU00089"/>
    </source>
</evidence>
<feature type="compositionally biased region" description="Low complexity" evidence="7">
    <location>
        <begin position="584"/>
        <end position="598"/>
    </location>
</feature>
<dbReference type="InterPro" id="IPR001766">
    <property type="entry name" value="Fork_head_dom"/>
</dbReference>
<dbReference type="GO" id="GO:0005634">
    <property type="term" value="C:nucleus"/>
    <property type="evidence" value="ECO:0007669"/>
    <property type="project" value="UniProtKB-SubCell"/>
</dbReference>
<dbReference type="STRING" id="683840.U5H8S5"/>
<evidence type="ECO:0000256" key="7">
    <source>
        <dbReference type="SAM" id="MobiDB-lite"/>
    </source>
</evidence>
<keyword evidence="4" id="KW-0804">Transcription</keyword>
<feature type="compositionally biased region" description="Basic and acidic residues" evidence="7">
    <location>
        <begin position="263"/>
        <end position="303"/>
    </location>
</feature>
<evidence type="ECO:0000256" key="5">
    <source>
        <dbReference type="ARBA" id="ARBA00023242"/>
    </source>
</evidence>
<dbReference type="InterPro" id="IPR047519">
    <property type="entry name" value="FH_FOXQ2-like"/>
</dbReference>
<evidence type="ECO:0000313" key="10">
    <source>
        <dbReference type="EnsemblFungi" id="MVLG_03626T0"/>
    </source>
</evidence>
<evidence type="ECO:0000256" key="4">
    <source>
        <dbReference type="ARBA" id="ARBA00023163"/>
    </source>
</evidence>
<dbReference type="PANTHER" id="PTHR45881:SF1">
    <property type="entry name" value="FORK HEAD PROTEIN HOMOLOG 2"/>
    <property type="match status" value="1"/>
</dbReference>
<feature type="compositionally biased region" description="Polar residues" evidence="7">
    <location>
        <begin position="106"/>
        <end position="116"/>
    </location>
</feature>
<dbReference type="SUPFAM" id="SSF46785">
    <property type="entry name" value="Winged helix' DNA-binding domain"/>
    <property type="match status" value="1"/>
</dbReference>
<dbReference type="PROSITE" id="PS50039">
    <property type="entry name" value="FORK_HEAD_3"/>
    <property type="match status" value="1"/>
</dbReference>
<feature type="region of interest" description="Disordered" evidence="7">
    <location>
        <begin position="94"/>
        <end position="146"/>
    </location>
</feature>
<dbReference type="InterPro" id="IPR030456">
    <property type="entry name" value="TF_fork_head_CS_2"/>
</dbReference>
<dbReference type="PANTHER" id="PTHR45881">
    <property type="entry name" value="CHECKPOINT SUPPRESSOR 1-LIKE, ISOFORM A-RELATED"/>
    <property type="match status" value="1"/>
</dbReference>
<evidence type="ECO:0000313" key="9">
    <source>
        <dbReference type="EMBL" id="KDE06074.1"/>
    </source>
</evidence>
<evidence type="ECO:0000256" key="1">
    <source>
        <dbReference type="ARBA" id="ARBA00004123"/>
    </source>
</evidence>
<evidence type="ECO:0000256" key="3">
    <source>
        <dbReference type="ARBA" id="ARBA00023125"/>
    </source>
</evidence>
<keyword evidence="5 6" id="KW-0539">Nucleus</keyword>
<feature type="domain" description="Fork-head" evidence="8">
    <location>
        <begin position="665"/>
        <end position="759"/>
    </location>
</feature>
<feature type="compositionally biased region" description="Polar residues" evidence="7">
    <location>
        <begin position="228"/>
        <end position="239"/>
    </location>
</feature>
<dbReference type="FunFam" id="1.10.10.10:FF:000135">
    <property type="entry name" value="forkhead box protein G1"/>
    <property type="match status" value="1"/>
</dbReference>
<feature type="region of interest" description="Disordered" evidence="7">
    <location>
        <begin position="1"/>
        <end position="82"/>
    </location>
</feature>
<feature type="region of interest" description="Disordered" evidence="7">
    <location>
        <begin position="495"/>
        <end position="535"/>
    </location>
</feature>
<dbReference type="Gene3D" id="1.10.10.10">
    <property type="entry name" value="Winged helix-like DNA-binding domain superfamily/Winged helix DNA-binding domain"/>
    <property type="match status" value="1"/>
</dbReference>
<feature type="DNA-binding region" description="Fork-head" evidence="6">
    <location>
        <begin position="665"/>
        <end position="759"/>
    </location>
</feature>
<dbReference type="Pfam" id="PF00250">
    <property type="entry name" value="Forkhead"/>
    <property type="match status" value="1"/>
</dbReference>
<protein>
    <recommendedName>
        <fullName evidence="8">Fork-head domain-containing protein</fullName>
    </recommendedName>
</protein>
<dbReference type="OrthoDB" id="5954824at2759"/>
<feature type="region of interest" description="Disordered" evidence="7">
    <location>
        <begin position="568"/>
        <end position="629"/>
    </location>
</feature>
<evidence type="ECO:0000259" key="8">
    <source>
        <dbReference type="PROSITE" id="PS50039"/>
    </source>
</evidence>
<evidence type="ECO:0000313" key="11">
    <source>
        <dbReference type="Proteomes" id="UP000017200"/>
    </source>
</evidence>
<dbReference type="EMBL" id="GL541677">
    <property type="protein sequence ID" value="KDE06074.1"/>
    <property type="molecule type" value="Genomic_DNA"/>
</dbReference>
<dbReference type="AlphaFoldDB" id="U5H8S5"/>
<feature type="region of interest" description="Disordered" evidence="7">
    <location>
        <begin position="219"/>
        <end position="447"/>
    </location>
</feature>
<dbReference type="CDD" id="cd20035">
    <property type="entry name" value="FH_FOXQ2-like"/>
    <property type="match status" value="1"/>
</dbReference>
<feature type="compositionally biased region" description="Low complexity" evidence="7">
    <location>
        <begin position="500"/>
        <end position="512"/>
    </location>
</feature>
<organism evidence="9">
    <name type="scientific">Microbotryum lychnidis-dioicae (strain p1A1 Lamole / MvSl-1064)</name>
    <name type="common">Anther smut fungus</name>
    <dbReference type="NCBI Taxonomy" id="683840"/>
    <lineage>
        <taxon>Eukaryota</taxon>
        <taxon>Fungi</taxon>
        <taxon>Dikarya</taxon>
        <taxon>Basidiomycota</taxon>
        <taxon>Pucciniomycotina</taxon>
        <taxon>Microbotryomycetes</taxon>
        <taxon>Microbotryales</taxon>
        <taxon>Microbotryaceae</taxon>
        <taxon>Microbotryum</taxon>
    </lineage>
</organism>
<feature type="compositionally biased region" description="Low complexity" evidence="7">
    <location>
        <begin position="326"/>
        <end position="341"/>
    </location>
</feature>
<dbReference type="GO" id="GO:0000981">
    <property type="term" value="F:DNA-binding transcription factor activity, RNA polymerase II-specific"/>
    <property type="evidence" value="ECO:0007669"/>
    <property type="project" value="TreeGrafter"/>
</dbReference>
<dbReference type="GO" id="GO:0000978">
    <property type="term" value="F:RNA polymerase II cis-regulatory region sequence-specific DNA binding"/>
    <property type="evidence" value="ECO:0007669"/>
    <property type="project" value="TreeGrafter"/>
</dbReference>
<evidence type="ECO:0000256" key="2">
    <source>
        <dbReference type="ARBA" id="ARBA00023015"/>
    </source>
</evidence>
<feature type="compositionally biased region" description="Polar residues" evidence="7">
    <location>
        <begin position="1"/>
        <end position="21"/>
    </location>
</feature>
<feature type="compositionally biased region" description="Low complexity" evidence="7">
    <location>
        <begin position="382"/>
        <end position="412"/>
    </location>
</feature>
<dbReference type="InParanoid" id="U5H8S5"/>
<dbReference type="SMART" id="SM00339">
    <property type="entry name" value="FH"/>
    <property type="match status" value="1"/>
</dbReference>
<dbReference type="InterPro" id="IPR036390">
    <property type="entry name" value="WH_DNA-bd_sf"/>
</dbReference>
<dbReference type="PROSITE" id="PS00658">
    <property type="entry name" value="FORK_HEAD_2"/>
    <property type="match status" value="1"/>
</dbReference>
<proteinExistence type="predicted"/>
<keyword evidence="3 6" id="KW-0238">DNA-binding</keyword>
<keyword evidence="11" id="KW-1185">Reference proteome</keyword>
<gene>
    <name evidence="9" type="ORF">MVLG_03626</name>
</gene>
<reference evidence="10" key="4">
    <citation type="submission" date="2015-06" db="UniProtKB">
        <authorList>
            <consortium name="EnsemblFungi"/>
        </authorList>
    </citation>
    <scope>IDENTIFICATION</scope>
</reference>
<dbReference type="EnsemblFungi" id="MVLG_03626T0">
    <property type="protein sequence ID" value="MVLG_03626T0"/>
    <property type="gene ID" value="MVLG_03626"/>
</dbReference>
<feature type="compositionally biased region" description="Polar residues" evidence="7">
    <location>
        <begin position="789"/>
        <end position="806"/>
    </location>
</feature>
<feature type="region of interest" description="Disordered" evidence="7">
    <location>
        <begin position="789"/>
        <end position="823"/>
    </location>
</feature>
<comment type="subcellular location">
    <subcellularLocation>
        <location evidence="1 6">Nucleus</location>
    </subcellularLocation>
</comment>
<dbReference type="PRINTS" id="PR00053">
    <property type="entry name" value="FORKHEAD"/>
</dbReference>
<sequence>MSIRTSPLTQSSSFGQQTPALTHTGKRLYDDDGFPCSSSPLNELIATPTDGHRFGRGRTSKAGITRRSVRIHPTPSPPPRLDTRFASIAYDDESDFAAPSNPPSCPRNQRTASHQGLSKDVEMAPTRAEGARTATSARSKLANGVPSPAKSTTLALAQAHGITADQFEEAKQQVMRFLQNDGSHPSPSSLEQASAQLAAASSAMGIDYLMMTPVHSQVPPLQARASRSHATLSMTASGSKRSRNAFESIGETREADGDDVGLEGERGVSNHELKTHPSFEDIVQRSQRRGEDTRESQVRKWAQEDSSSEEDEPFSESRQATSASVSASRLPSGASLLPSPSFIGGSAQHATSPLGTASLPRRGMMERFMSDRTPAVLSEEPSSAVGSDKASSSAPRRRVVSSPATSPAASRPRPIDSTMSPPRRLPNISPDRLMTSPAPSRGRAPSLLFSPDIAKLLRSELDELEAMEKKPTPRKQRAAAARAADMMIIADLSSPFSDASTPLSSSTGNSSGDVNVANAPWPQHGAEQAFSPSPSLASLRAPSFCDSSPPVSDGASAAGGSSFAVSYQLQPHPTSAPDHLFRGLPSSSPVSSQASQLSEYQPVQPRGHRSSPGPTMLSKQGGASSGAPHALVSANLTNLGARSRNTPIHRADTTPAIMSADGHAKPHWSYAALIGQAIFSTEDRKISLADIYAYIMACYPYYKKEDAGWQNSIRHNLSLNECFVKTAREPDNPGKGCLWAIVPGCADQFADGGFTKKGGSTSNRRPRSAKAIAAAAAAAALAESGVVSTDLASSPPNATTSHSTSAPKKRTRVESPGPMALRRPSTVPIATASSARPQAIRSLSAMEPGRALSPSVNLAQPRPSIAMSRSQSAIGIGSAEPRSRSLLVRRSSIDSKVLATAVPCAELSKDKPRNANLEAPYVPRPITTRASPPPTLQQQRRQSLVASLTASPPTSVYHRLAGPYQPISYTQSMTDHRALALLASPEATGIMPSHSTRDRVRPSGHALSSLLANPEQDVAPFLSGPHVFSSHAATVRARSRSNSSDKEEREPAAILSPAAIVHTHSPVSSIRGGGVVRAPMSPVQTLEDKSSFSADPEKKRLPGMRHIPAVAALADGVASHAFRSPPPYSARHVRSPSGRAHSSAGGAFQSALLSTPLGVRSRASWGHEPWNWWRCWRRMGLRRLSRGRIGALRWRRRQRANLGRVLDPASPLLAQPESSLFDRDFPRCLVMALSLSFVASPSLYTLSTSLFVYVSWVLLVFPPCFHA</sequence>
<reference evidence="9" key="2">
    <citation type="submission" date="2010-11" db="EMBL/GenBank/DDBJ databases">
        <authorList>
            <consortium name="The Broad Institute Genome Sequencing Platform"/>
            <person name="Earl A."/>
            <person name="Ward D."/>
            <person name="Feldgarden M."/>
            <person name="Gevers D."/>
            <person name="Butler R."/>
            <person name="Young S.K."/>
            <person name="Zeng Q."/>
            <person name="Gargeya S."/>
            <person name="Fitzgerald M."/>
            <person name="Haas B."/>
            <person name="Abouelleil A."/>
            <person name="Alvarado L."/>
            <person name="Arachchi H.M."/>
            <person name="Berlin A."/>
            <person name="Brown A."/>
            <person name="Chapman S.B."/>
            <person name="Chen Z."/>
            <person name="Dunbar C."/>
            <person name="Freedman E."/>
            <person name="Gearin G."/>
            <person name="Gellesch M."/>
            <person name="Goldberg J."/>
            <person name="Griggs A."/>
            <person name="Gujja S."/>
            <person name="Heilman E."/>
            <person name="Heiman D."/>
            <person name="Howarth C."/>
            <person name="Larson L."/>
            <person name="Lui A."/>
            <person name="MacDonald P.J.P."/>
            <person name="Mehta T."/>
            <person name="Montmayeur A."/>
            <person name="Murphy C."/>
            <person name="Neiman D."/>
            <person name="Pearson M."/>
            <person name="Priest M."/>
            <person name="Roberts A."/>
            <person name="Saif S."/>
            <person name="Shea T."/>
            <person name="Shenoy N."/>
            <person name="Sisk P."/>
            <person name="Stolte C."/>
            <person name="Sykes S."/>
            <person name="White J."/>
            <person name="Yandava C."/>
            <person name="Wortman J."/>
            <person name="Nusbaum C."/>
            <person name="Birren B."/>
        </authorList>
    </citation>
    <scope>NUCLEOTIDE SEQUENCE</scope>
    <source>
        <strain evidence="9">P1A1 Lamole</strain>
    </source>
</reference>
<feature type="region of interest" description="Disordered" evidence="7">
    <location>
        <begin position="923"/>
        <end position="944"/>
    </location>
</feature>
<accession>U5H8S5</accession>
<dbReference type="EMBL" id="AEIJ01000351">
    <property type="status" value="NOT_ANNOTATED_CDS"/>
    <property type="molecule type" value="Genomic_DNA"/>
</dbReference>
<feature type="region of interest" description="Disordered" evidence="7">
    <location>
        <begin position="1031"/>
        <end position="1051"/>
    </location>
</feature>
<keyword evidence="2" id="KW-0805">Transcription regulation</keyword>
<reference evidence="9 11" key="3">
    <citation type="journal article" date="2015" name="BMC Genomics">
        <title>Sex and parasites: genomic and transcriptomic analysis of Microbotryum lychnidis-dioicae, the biotrophic and plant-castrating anther smut fungus.</title>
        <authorList>
            <person name="Perlin M.H."/>
            <person name="Amselem J."/>
            <person name="Fontanillas E."/>
            <person name="Toh S.S."/>
            <person name="Chen Z."/>
            <person name="Goldberg J."/>
            <person name="Duplessis S."/>
            <person name="Henrissat B."/>
            <person name="Young S."/>
            <person name="Zeng Q."/>
            <person name="Aguileta G."/>
            <person name="Petit E."/>
            <person name="Badouin H."/>
            <person name="Andrews J."/>
            <person name="Razeeq D."/>
            <person name="Gabaldon T."/>
            <person name="Quesneville H."/>
            <person name="Giraud T."/>
            <person name="Hood M.E."/>
            <person name="Schultz D.J."/>
            <person name="Cuomo C.A."/>
        </authorList>
    </citation>
    <scope>NUCLEOTIDE SEQUENCE [LARGE SCALE GENOMIC DNA]</scope>
    <source>
        <strain evidence="11">p1A1 Lamole</strain>
        <strain evidence="9">P1A1 Lamole</strain>
    </source>
</reference>
<dbReference type="InterPro" id="IPR036388">
    <property type="entry name" value="WH-like_DNA-bd_sf"/>
</dbReference>
<name>U5H8S5_USTV1</name>
<dbReference type="Proteomes" id="UP000017200">
    <property type="component" value="Unassembled WGS sequence"/>
</dbReference>
<reference evidence="11" key="1">
    <citation type="submission" date="2010-11" db="EMBL/GenBank/DDBJ databases">
        <title>The genome sequence of Microbotryum violaceum strain p1A1 Lamole.</title>
        <authorList>
            <person name="Cuomo C."/>
            <person name="Perlin M."/>
            <person name="Young S.K."/>
            <person name="Zeng Q."/>
            <person name="Gargeya S."/>
            <person name="Alvarado L."/>
            <person name="Berlin A."/>
            <person name="Chapman S.B."/>
            <person name="Chen Z."/>
            <person name="Freedman E."/>
            <person name="Gellesch M."/>
            <person name="Goldberg J."/>
            <person name="Griggs A."/>
            <person name="Gujja S."/>
            <person name="Heilman E."/>
            <person name="Heiman D."/>
            <person name="Howarth C."/>
            <person name="Mehta T."/>
            <person name="Neiman D."/>
            <person name="Pearson M."/>
            <person name="Roberts A."/>
            <person name="Saif S."/>
            <person name="Shea T."/>
            <person name="Shenoy N."/>
            <person name="Sisk P."/>
            <person name="Stolte C."/>
            <person name="Sykes S."/>
            <person name="White J."/>
            <person name="Yandava C."/>
            <person name="Haas B."/>
            <person name="Nusbaum C."/>
            <person name="Birren B."/>
        </authorList>
    </citation>
    <scope>NUCLEOTIDE SEQUENCE [LARGE SCALE GENOMIC DNA]</scope>
    <source>
        <strain evidence="11">p1A1 Lamole</strain>
    </source>
</reference>